<name>A0ABS2TME4_9ACTN</name>
<evidence type="ECO:0000259" key="2">
    <source>
        <dbReference type="Pfam" id="PF13581"/>
    </source>
</evidence>
<sequence length="147" mass="16304">MTALFSEEWHPRARHWWPHRPESPGEARTVLAFYALVWMLPNEVIDSAELVLSELITNAILHAAPPPDTPRGKMPLIETVFVPFPGGVRIEVHDESETKPEIREASDERESGRGLALVDALTGGRWGVCTGPDTGKTVWAECRQAVS</sequence>
<comment type="caution">
    <text evidence="3">The sequence shown here is derived from an EMBL/GenBank/DDBJ whole genome shotgun (WGS) entry which is preliminary data.</text>
</comment>
<accession>A0ABS2TME4</accession>
<keyword evidence="1" id="KW-0418">Kinase</keyword>
<reference evidence="3 4" key="1">
    <citation type="submission" date="2021-01" db="EMBL/GenBank/DDBJ databases">
        <title>Streptomyces acididurans sp. nov., isolated from a peat swamp forest soil.</title>
        <authorList>
            <person name="Chantavorakit T."/>
            <person name="Duangmal K."/>
        </authorList>
    </citation>
    <scope>NUCLEOTIDE SEQUENCE [LARGE SCALE GENOMIC DNA]</scope>
    <source>
        <strain evidence="3 4">KK5PA1</strain>
    </source>
</reference>
<dbReference type="InterPro" id="IPR003594">
    <property type="entry name" value="HATPase_dom"/>
</dbReference>
<dbReference type="PANTHER" id="PTHR35526:SF3">
    <property type="entry name" value="ANTI-SIGMA-F FACTOR RSBW"/>
    <property type="match status" value="1"/>
</dbReference>
<evidence type="ECO:0000313" key="3">
    <source>
        <dbReference type="EMBL" id="MBM9504512.1"/>
    </source>
</evidence>
<keyword evidence="1" id="KW-0808">Transferase</keyword>
<keyword evidence="4" id="KW-1185">Reference proteome</keyword>
<proteinExistence type="predicted"/>
<evidence type="ECO:0000256" key="1">
    <source>
        <dbReference type="ARBA" id="ARBA00022527"/>
    </source>
</evidence>
<dbReference type="InterPro" id="IPR036890">
    <property type="entry name" value="HATPase_C_sf"/>
</dbReference>
<dbReference type="Proteomes" id="UP000749040">
    <property type="component" value="Unassembled WGS sequence"/>
</dbReference>
<dbReference type="PANTHER" id="PTHR35526">
    <property type="entry name" value="ANTI-SIGMA-F FACTOR RSBW-RELATED"/>
    <property type="match status" value="1"/>
</dbReference>
<dbReference type="EMBL" id="JADKYB010000004">
    <property type="protein sequence ID" value="MBM9504512.1"/>
    <property type="molecule type" value="Genomic_DNA"/>
</dbReference>
<keyword evidence="3" id="KW-0547">Nucleotide-binding</keyword>
<dbReference type="SUPFAM" id="SSF55874">
    <property type="entry name" value="ATPase domain of HSP90 chaperone/DNA topoisomerase II/histidine kinase"/>
    <property type="match status" value="1"/>
</dbReference>
<keyword evidence="3" id="KW-0067">ATP-binding</keyword>
<feature type="domain" description="Histidine kinase/HSP90-like ATPase" evidence="2">
    <location>
        <begin position="19"/>
        <end position="122"/>
    </location>
</feature>
<dbReference type="RefSeq" id="WP_205356399.1">
    <property type="nucleotide sequence ID" value="NZ_JADKYB010000004.1"/>
</dbReference>
<protein>
    <submittedName>
        <fullName evidence="3">ATP-binding protein</fullName>
    </submittedName>
</protein>
<keyword evidence="1" id="KW-0723">Serine/threonine-protein kinase</keyword>
<dbReference type="GO" id="GO:0005524">
    <property type="term" value="F:ATP binding"/>
    <property type="evidence" value="ECO:0007669"/>
    <property type="project" value="UniProtKB-KW"/>
</dbReference>
<evidence type="ECO:0000313" key="4">
    <source>
        <dbReference type="Proteomes" id="UP000749040"/>
    </source>
</evidence>
<organism evidence="3 4">
    <name type="scientific">Actinacidiphila acididurans</name>
    <dbReference type="NCBI Taxonomy" id="2784346"/>
    <lineage>
        <taxon>Bacteria</taxon>
        <taxon>Bacillati</taxon>
        <taxon>Actinomycetota</taxon>
        <taxon>Actinomycetes</taxon>
        <taxon>Kitasatosporales</taxon>
        <taxon>Streptomycetaceae</taxon>
        <taxon>Actinacidiphila</taxon>
    </lineage>
</organism>
<dbReference type="CDD" id="cd16936">
    <property type="entry name" value="HATPase_RsbW-like"/>
    <property type="match status" value="1"/>
</dbReference>
<dbReference type="InterPro" id="IPR050267">
    <property type="entry name" value="Anti-sigma-factor_SerPK"/>
</dbReference>
<gene>
    <name evidence="3" type="ORF">ITX44_08180</name>
</gene>
<dbReference type="Pfam" id="PF13581">
    <property type="entry name" value="HATPase_c_2"/>
    <property type="match status" value="1"/>
</dbReference>
<dbReference type="Gene3D" id="3.30.565.10">
    <property type="entry name" value="Histidine kinase-like ATPase, C-terminal domain"/>
    <property type="match status" value="1"/>
</dbReference>